<evidence type="ECO:0000259" key="1">
    <source>
        <dbReference type="Pfam" id="PF04326"/>
    </source>
</evidence>
<dbReference type="Proteomes" id="UP000664698">
    <property type="component" value="Unassembled WGS sequence"/>
</dbReference>
<dbReference type="InterPro" id="IPR007421">
    <property type="entry name" value="Schlafen_AlbA_2_dom"/>
</dbReference>
<dbReference type="Pfam" id="PF04326">
    <property type="entry name" value="SLFN_AlbA_2"/>
    <property type="match status" value="1"/>
</dbReference>
<sequence length="155" mass="17493">MKSAKFDEEFVKGLIKQKEGEKLDFKQKITSREKIAKTLAGLANTEGGIILVGISDGRKVVGIDPEEERYMVESANEEFCFPRVSLTVEEIKFYDEKNPDKSEDIERSILVVEVKRSQGPKIVCRGKNGDHKTYIRVADQTLAVRPQTDSKNTVD</sequence>
<dbReference type="GO" id="GO:0005524">
    <property type="term" value="F:ATP binding"/>
    <property type="evidence" value="ECO:0007669"/>
    <property type="project" value="UniProtKB-KW"/>
</dbReference>
<name>A0ABS3BM16_9BACT</name>
<keyword evidence="2" id="KW-0067">ATP-binding</keyword>
<feature type="domain" description="Schlafen AlbA-2" evidence="1">
    <location>
        <begin position="19"/>
        <end position="142"/>
    </location>
</feature>
<dbReference type="RefSeq" id="WP_206567949.1">
    <property type="nucleotide sequence ID" value="NZ_JAFKCW010000001.1"/>
</dbReference>
<accession>A0ABS3BM16</accession>
<dbReference type="PANTHER" id="PTHR30595">
    <property type="entry name" value="GLPR-RELATED TRANSCRIPTIONAL REPRESSOR"/>
    <property type="match status" value="1"/>
</dbReference>
<evidence type="ECO:0000313" key="3">
    <source>
        <dbReference type="Proteomes" id="UP000664698"/>
    </source>
</evidence>
<keyword evidence="2" id="KW-0547">Nucleotide-binding</keyword>
<dbReference type="InterPro" id="IPR038461">
    <property type="entry name" value="Schlafen_AlbA_2_dom_sf"/>
</dbReference>
<organism evidence="2 3">
    <name type="scientific">Algoriphagus aestuariicola</name>
    <dbReference type="NCBI Taxonomy" id="1852016"/>
    <lineage>
        <taxon>Bacteria</taxon>
        <taxon>Pseudomonadati</taxon>
        <taxon>Bacteroidota</taxon>
        <taxon>Cytophagia</taxon>
        <taxon>Cytophagales</taxon>
        <taxon>Cyclobacteriaceae</taxon>
        <taxon>Algoriphagus</taxon>
    </lineage>
</organism>
<gene>
    <name evidence="2" type="ORF">J0A67_03865</name>
</gene>
<protein>
    <submittedName>
        <fullName evidence="2">ATP-binding protein</fullName>
    </submittedName>
</protein>
<proteinExistence type="predicted"/>
<dbReference type="EMBL" id="JAFKCW010000001">
    <property type="protein sequence ID" value="MBN7799981.1"/>
    <property type="molecule type" value="Genomic_DNA"/>
</dbReference>
<keyword evidence="3" id="KW-1185">Reference proteome</keyword>
<dbReference type="Gene3D" id="3.30.950.30">
    <property type="entry name" value="Schlafen, AAA domain"/>
    <property type="match status" value="1"/>
</dbReference>
<evidence type="ECO:0000313" key="2">
    <source>
        <dbReference type="EMBL" id="MBN7799981.1"/>
    </source>
</evidence>
<dbReference type="PANTHER" id="PTHR30595:SF6">
    <property type="entry name" value="SCHLAFEN ALBA-2 DOMAIN-CONTAINING PROTEIN"/>
    <property type="match status" value="1"/>
</dbReference>
<comment type="caution">
    <text evidence="2">The sequence shown here is derived from an EMBL/GenBank/DDBJ whole genome shotgun (WGS) entry which is preliminary data.</text>
</comment>
<reference evidence="2 3" key="1">
    <citation type="submission" date="2021-03" db="EMBL/GenBank/DDBJ databases">
        <title>novel species isolated from a fishpond in China.</title>
        <authorList>
            <person name="Lu H."/>
            <person name="Cai Z."/>
        </authorList>
    </citation>
    <scope>NUCLEOTIDE SEQUENCE [LARGE SCALE GENOMIC DNA]</scope>
    <source>
        <strain evidence="2 3">JCM 31546</strain>
    </source>
</reference>